<evidence type="ECO:0000256" key="3">
    <source>
        <dbReference type="ARBA" id="ARBA00023180"/>
    </source>
</evidence>
<evidence type="ECO:0000256" key="8">
    <source>
        <dbReference type="PIRSR" id="PIRSR601548-6"/>
    </source>
</evidence>
<feature type="chain" id="PRO_5015623064" evidence="11">
    <location>
        <begin position="23"/>
        <end position="635"/>
    </location>
</feature>
<dbReference type="Gene3D" id="1.10.1370.30">
    <property type="match status" value="2"/>
</dbReference>
<feature type="region of interest" description="Disordered" evidence="10">
    <location>
        <begin position="24"/>
        <end position="57"/>
    </location>
</feature>
<accession>A0A2S9YYH5</accession>
<feature type="binding site" evidence="6">
    <location>
        <position position="409"/>
    </location>
    <ligand>
        <name>Zn(2+)</name>
        <dbReference type="ChEBI" id="CHEBI:29105"/>
        <label>1</label>
        <note>catalytic</note>
    </ligand>
</feature>
<evidence type="ECO:0000313" key="13">
    <source>
        <dbReference type="Proteomes" id="UP000238823"/>
    </source>
</evidence>
<organism evidence="12 13">
    <name type="scientific">Enhygromyxa salina</name>
    <dbReference type="NCBI Taxonomy" id="215803"/>
    <lineage>
        <taxon>Bacteria</taxon>
        <taxon>Pseudomonadati</taxon>
        <taxon>Myxococcota</taxon>
        <taxon>Polyangia</taxon>
        <taxon>Nannocystales</taxon>
        <taxon>Nannocystaceae</taxon>
        <taxon>Enhygromyxa</taxon>
    </lineage>
</organism>
<feature type="active site" description="Proton acceptor 2" evidence="8">
    <location>
        <position position="406"/>
    </location>
</feature>
<dbReference type="AlphaFoldDB" id="A0A2S9YYH5"/>
<feature type="signal peptide" evidence="11">
    <location>
        <begin position="1"/>
        <end position="22"/>
    </location>
</feature>
<evidence type="ECO:0000256" key="6">
    <source>
        <dbReference type="PIRSR" id="PIRSR601548-3"/>
    </source>
</evidence>
<evidence type="ECO:0000256" key="5">
    <source>
        <dbReference type="PIRSR" id="PIRSR601548-2"/>
    </source>
</evidence>
<protein>
    <submittedName>
        <fullName evidence="12">Angiotensin-converting enzyme</fullName>
    </submittedName>
</protein>
<comment type="caution">
    <text evidence="12">The sequence shown here is derived from an EMBL/GenBank/DDBJ whole genome shotgun (WGS) entry which is preliminary data.</text>
</comment>
<feature type="active site" description="Proton donor 2" evidence="8">
    <location>
        <position position="534"/>
    </location>
</feature>
<feature type="binding site" evidence="6">
    <location>
        <position position="433"/>
    </location>
    <ligand>
        <name>Zn(2+)</name>
        <dbReference type="ChEBI" id="CHEBI:29105"/>
        <label>1</label>
        <note>catalytic</note>
    </ligand>
</feature>
<reference evidence="12 13" key="1">
    <citation type="submission" date="2018-03" db="EMBL/GenBank/DDBJ databases">
        <title>Draft Genome Sequences of the Obligatory Marine Myxobacteria Enhygromyxa salina SWB007.</title>
        <authorList>
            <person name="Poehlein A."/>
            <person name="Moghaddam J.A."/>
            <person name="Harms H."/>
            <person name="Alanjari M."/>
            <person name="Koenig G.M."/>
            <person name="Daniel R."/>
            <person name="Schaeberle T.F."/>
        </authorList>
    </citation>
    <scope>NUCLEOTIDE SEQUENCE [LARGE SCALE GENOMIC DNA]</scope>
    <source>
        <strain evidence="12 13">SWB007</strain>
    </source>
</reference>
<evidence type="ECO:0000256" key="2">
    <source>
        <dbReference type="ARBA" id="ARBA00023157"/>
    </source>
</evidence>
<dbReference type="PROSITE" id="PS52011">
    <property type="entry name" value="PEPTIDASE_M2"/>
    <property type="match status" value="1"/>
</dbReference>
<feature type="active site" description="Proton acceptor 1" evidence="4">
    <location>
        <position position="406"/>
    </location>
</feature>
<dbReference type="PROSITE" id="PS51257">
    <property type="entry name" value="PROKAR_LIPOPROTEIN"/>
    <property type="match status" value="1"/>
</dbReference>
<dbReference type="PRINTS" id="PR00791">
    <property type="entry name" value="PEPDIPTASEA"/>
</dbReference>
<evidence type="ECO:0000256" key="10">
    <source>
        <dbReference type="SAM" id="MobiDB-lite"/>
    </source>
</evidence>
<evidence type="ECO:0000256" key="4">
    <source>
        <dbReference type="PIRSR" id="PIRSR601548-1"/>
    </source>
</evidence>
<dbReference type="RefSeq" id="WP_106087185.1">
    <property type="nucleotide sequence ID" value="NZ_PVNL01000002.1"/>
</dbReference>
<keyword evidence="6" id="KW-0479">Metal-binding</keyword>
<feature type="binding site" evidence="9">
    <location>
        <position position="405"/>
    </location>
    <ligand>
        <name>Zn(2+)</name>
        <dbReference type="ChEBI" id="CHEBI:29105"/>
        <label>2</label>
        <note>catalytic</note>
    </ligand>
</feature>
<dbReference type="GO" id="GO:0008241">
    <property type="term" value="F:peptidyl-dipeptidase activity"/>
    <property type="evidence" value="ECO:0007669"/>
    <property type="project" value="InterPro"/>
</dbReference>
<dbReference type="CDD" id="cd06461">
    <property type="entry name" value="M2_ACE"/>
    <property type="match status" value="1"/>
</dbReference>
<keyword evidence="1 11" id="KW-0732">Signal</keyword>
<dbReference type="OrthoDB" id="5241329at2"/>
<evidence type="ECO:0000256" key="11">
    <source>
        <dbReference type="SAM" id="SignalP"/>
    </source>
</evidence>
<keyword evidence="2 7" id="KW-1015">Disulfide bond</keyword>
<evidence type="ECO:0000256" key="7">
    <source>
        <dbReference type="PIRSR" id="PIRSR601548-4"/>
    </source>
</evidence>
<dbReference type="InterPro" id="IPR001548">
    <property type="entry name" value="Peptidase_M2"/>
</dbReference>
<dbReference type="GO" id="GO:0016020">
    <property type="term" value="C:membrane"/>
    <property type="evidence" value="ECO:0007669"/>
    <property type="project" value="InterPro"/>
</dbReference>
<dbReference type="SUPFAM" id="SSF55486">
    <property type="entry name" value="Metalloproteases ('zincins'), catalytic domain"/>
    <property type="match status" value="1"/>
</dbReference>
<dbReference type="GO" id="GO:0008237">
    <property type="term" value="F:metallopeptidase activity"/>
    <property type="evidence" value="ECO:0007669"/>
    <property type="project" value="InterPro"/>
</dbReference>
<feature type="disulfide bond" evidence="7">
    <location>
        <begin position="559"/>
        <end position="571"/>
    </location>
</feature>
<feature type="binding site" evidence="9">
    <location>
        <position position="433"/>
    </location>
    <ligand>
        <name>Zn(2+)</name>
        <dbReference type="ChEBI" id="CHEBI:29105"/>
        <label>2</label>
        <note>catalytic</note>
    </ligand>
</feature>
<feature type="binding site" evidence="5">
    <location>
        <position position="245"/>
    </location>
    <ligand>
        <name>chloride</name>
        <dbReference type="ChEBI" id="CHEBI:17996"/>
        <label>1</label>
    </ligand>
</feature>
<dbReference type="GO" id="GO:0006508">
    <property type="term" value="P:proteolysis"/>
    <property type="evidence" value="ECO:0007669"/>
    <property type="project" value="InterPro"/>
</dbReference>
<dbReference type="PANTHER" id="PTHR10514:SF27">
    <property type="entry name" value="ANGIOTENSIN-CONVERTING ENZYME"/>
    <property type="match status" value="1"/>
</dbReference>
<feature type="disulfide bond" evidence="7">
    <location>
        <begin position="374"/>
        <end position="392"/>
    </location>
</feature>
<feature type="active site" description="Proton donor 1" evidence="4">
    <location>
        <position position="534"/>
    </location>
</feature>
<dbReference type="FunFam" id="1.10.1370.30:FF:000005">
    <property type="entry name" value="Angiotensin-converting enzyme"/>
    <property type="match status" value="1"/>
</dbReference>
<dbReference type="EMBL" id="PVNL01000002">
    <property type="protein sequence ID" value="PRQ10122.1"/>
    <property type="molecule type" value="Genomic_DNA"/>
</dbReference>
<feature type="compositionally biased region" description="Basic and acidic residues" evidence="10">
    <location>
        <begin position="28"/>
        <end position="46"/>
    </location>
</feature>
<name>A0A2S9YYH5_9BACT</name>
<dbReference type="Proteomes" id="UP000238823">
    <property type="component" value="Unassembled WGS sequence"/>
</dbReference>
<evidence type="ECO:0000313" key="12">
    <source>
        <dbReference type="EMBL" id="PRQ10122.1"/>
    </source>
</evidence>
<evidence type="ECO:0000256" key="9">
    <source>
        <dbReference type="PIRSR" id="PIRSR601548-8"/>
    </source>
</evidence>
<evidence type="ECO:0000256" key="1">
    <source>
        <dbReference type="ARBA" id="ARBA00022729"/>
    </source>
</evidence>
<feature type="binding site" evidence="5">
    <location>
        <position position="543"/>
    </location>
    <ligand>
        <name>chloride</name>
        <dbReference type="ChEBI" id="CHEBI:17996"/>
        <label>1</label>
    </ligand>
</feature>
<proteinExistence type="predicted"/>
<keyword evidence="6" id="KW-0862">Zinc</keyword>
<feature type="binding site" evidence="6">
    <location>
        <position position="405"/>
    </location>
    <ligand>
        <name>Zn(2+)</name>
        <dbReference type="ChEBI" id="CHEBI:29105"/>
        <label>1</label>
        <note>catalytic</note>
    </ligand>
</feature>
<sequence>MRRPSSSPLVLAALASSLTLLGCSPKPTDSKAAAKADTKSDSKPAEEVGVEAGADAPTAEQAKAFVTEVDAKLRELWTAESKAAWTNATDITDEHAAAVAAASEQSMAYIGQAIKDARKFDGVAADPETLRQLHLLKVATTLPAPNDPAKRKELAETATKLDSMYGSAKWGDCTDPEADSCKDMGDAMEIISSSDDYDELLAAWEGWRSIAPPMRPLYQRFAELGNEGARDIGYKDVGELWRSGYDMSPAQFEAEMERLWQQVKPLYTQLHCHARAKLGEKYGVDKVPADGMIPAHLVGNLWAQEWPNIYDDMVPYADQPSIDVTEGLKNAKFDEHKMVKTAEGFFVSLGMDPLPDTFWERSLFVQPEGRDVQCHASAWDVDYNNDLRIKMCIKIDMEDFVTIHHELGHNYYYQNYYTKPMLFQSGANDGFHEGIGDTLALSVTPAYLQSMGLLDEISEDPKAVINKQLADGLEKIAFLPFGLLIDRWRWGVFSGEIKPEDYNAAWWKLRNEYQGVAAPVERSEADFDPGAKYHIPANTPYARYFLARILQFQFHKALCDAAGHEGPLHTCSIYASKEAGKKLKAMLAMGASQPWPDALEAIAGTRKMDAGPMLEYFEPLQEYLSQQNQGRTCGW</sequence>
<feature type="binding site" evidence="9">
    <location>
        <position position="409"/>
    </location>
    <ligand>
        <name>Zn(2+)</name>
        <dbReference type="ChEBI" id="CHEBI:29105"/>
        <label>2</label>
        <note>catalytic</note>
    </ligand>
</feature>
<keyword evidence="3" id="KW-0325">Glycoprotein</keyword>
<feature type="disulfide bond" evidence="7">
    <location>
        <begin position="173"/>
        <end position="181"/>
    </location>
</feature>
<dbReference type="Pfam" id="PF01401">
    <property type="entry name" value="Peptidase_M2"/>
    <property type="match status" value="1"/>
</dbReference>
<gene>
    <name evidence="12" type="ORF">ENSA7_00710</name>
</gene>
<dbReference type="PANTHER" id="PTHR10514">
    <property type="entry name" value="ANGIOTENSIN-CONVERTING ENZYME"/>
    <property type="match status" value="1"/>
</dbReference>